<organism evidence="3 4">
    <name type="scientific">Gimibacter soli</name>
    <dbReference type="NCBI Taxonomy" id="3024400"/>
    <lineage>
        <taxon>Bacteria</taxon>
        <taxon>Pseudomonadati</taxon>
        <taxon>Pseudomonadota</taxon>
        <taxon>Alphaproteobacteria</taxon>
        <taxon>Kordiimonadales</taxon>
        <taxon>Temperatibacteraceae</taxon>
        <taxon>Gimibacter</taxon>
    </lineage>
</organism>
<dbReference type="Gene3D" id="3.40.50.620">
    <property type="entry name" value="HUPs"/>
    <property type="match status" value="1"/>
</dbReference>
<keyword evidence="4" id="KW-1185">Reference proteome</keyword>
<comment type="similarity">
    <text evidence="1">Belongs to the universal stress protein A family.</text>
</comment>
<dbReference type="SUPFAM" id="SSF52402">
    <property type="entry name" value="Adenine nucleotide alpha hydrolases-like"/>
    <property type="match status" value="1"/>
</dbReference>
<dbReference type="InterPro" id="IPR006015">
    <property type="entry name" value="Universal_stress_UspA"/>
</dbReference>
<evidence type="ECO:0000256" key="1">
    <source>
        <dbReference type="ARBA" id="ARBA00008791"/>
    </source>
</evidence>
<accession>A0AAE9XXF7</accession>
<reference evidence="3" key="1">
    <citation type="submission" date="2023-01" db="EMBL/GenBank/DDBJ databases">
        <title>The genome sequence of Kordiimonadaceae bacterium 6D33.</title>
        <authorList>
            <person name="Liu Y."/>
        </authorList>
    </citation>
    <scope>NUCLEOTIDE SEQUENCE</scope>
    <source>
        <strain evidence="3">6D33</strain>
    </source>
</reference>
<sequence>MSKHQLYMVAVDGSEWGERATDKAVSLAKQTGAEVRLVTVIPWSGIQPLSVEEIAARPLEKAGEEARASSEILDPLVAKHKASGVTITKEFHWGHPVDVLKKRIKEEKAVMAFVGRRGRSRVADLLLGSVANSLAHTVGIPIVLVP</sequence>
<proteinExistence type="inferred from homology"/>
<dbReference type="RefSeq" id="WP_289505229.1">
    <property type="nucleotide sequence ID" value="NZ_CP116805.1"/>
</dbReference>
<dbReference type="KEGG" id="gso:PH603_06560"/>
<dbReference type="PANTHER" id="PTHR46268">
    <property type="entry name" value="STRESS RESPONSE PROTEIN NHAX"/>
    <property type="match status" value="1"/>
</dbReference>
<dbReference type="PANTHER" id="PTHR46268:SF6">
    <property type="entry name" value="UNIVERSAL STRESS PROTEIN UP12"/>
    <property type="match status" value="1"/>
</dbReference>
<evidence type="ECO:0000313" key="3">
    <source>
        <dbReference type="EMBL" id="WCL55419.1"/>
    </source>
</evidence>
<protein>
    <submittedName>
        <fullName evidence="3">Universal stress protein</fullName>
    </submittedName>
</protein>
<dbReference type="EMBL" id="CP116805">
    <property type="protein sequence ID" value="WCL55419.1"/>
    <property type="molecule type" value="Genomic_DNA"/>
</dbReference>
<dbReference type="CDD" id="cd00293">
    <property type="entry name" value="USP-like"/>
    <property type="match status" value="1"/>
</dbReference>
<evidence type="ECO:0000313" key="4">
    <source>
        <dbReference type="Proteomes" id="UP001217500"/>
    </source>
</evidence>
<name>A0AAE9XXF7_9PROT</name>
<feature type="domain" description="UspA" evidence="2">
    <location>
        <begin position="8"/>
        <end position="146"/>
    </location>
</feature>
<dbReference type="Pfam" id="PF00582">
    <property type="entry name" value="Usp"/>
    <property type="match status" value="1"/>
</dbReference>
<dbReference type="AlphaFoldDB" id="A0AAE9XXF7"/>
<gene>
    <name evidence="3" type="ORF">PH603_06560</name>
</gene>
<dbReference type="InterPro" id="IPR006016">
    <property type="entry name" value="UspA"/>
</dbReference>
<evidence type="ECO:0000259" key="2">
    <source>
        <dbReference type="Pfam" id="PF00582"/>
    </source>
</evidence>
<dbReference type="Proteomes" id="UP001217500">
    <property type="component" value="Chromosome"/>
</dbReference>
<dbReference type="InterPro" id="IPR014729">
    <property type="entry name" value="Rossmann-like_a/b/a_fold"/>
</dbReference>
<dbReference type="PRINTS" id="PR01438">
    <property type="entry name" value="UNVRSLSTRESS"/>
</dbReference>